<evidence type="ECO:0000256" key="5">
    <source>
        <dbReference type="ARBA" id="ARBA00022692"/>
    </source>
</evidence>
<dbReference type="EC" id="2.7.13.3" evidence="2"/>
<keyword evidence="11" id="KW-1185">Reference proteome</keyword>
<dbReference type="InterPro" id="IPR036890">
    <property type="entry name" value="HATPase_C_sf"/>
</dbReference>
<keyword evidence="4" id="KW-0808">Transferase</keyword>
<protein>
    <recommendedName>
        <fullName evidence="2">histidine kinase</fullName>
        <ecNumber evidence="2">2.7.13.3</ecNumber>
    </recommendedName>
</protein>
<dbReference type="PANTHER" id="PTHR45436">
    <property type="entry name" value="SENSOR HISTIDINE KINASE YKOH"/>
    <property type="match status" value="1"/>
</dbReference>
<dbReference type="Gene3D" id="3.30.565.10">
    <property type="entry name" value="Histidine kinase-like ATPase, C-terminal domain"/>
    <property type="match status" value="1"/>
</dbReference>
<feature type="compositionally biased region" description="Low complexity" evidence="8">
    <location>
        <begin position="229"/>
        <end position="238"/>
    </location>
</feature>
<feature type="compositionally biased region" description="Polar residues" evidence="8">
    <location>
        <begin position="255"/>
        <end position="264"/>
    </location>
</feature>
<dbReference type="CDD" id="cd00075">
    <property type="entry name" value="HATPase"/>
    <property type="match status" value="1"/>
</dbReference>
<keyword evidence="10" id="KW-0547">Nucleotide-binding</keyword>
<evidence type="ECO:0000256" key="3">
    <source>
        <dbReference type="ARBA" id="ARBA00022553"/>
    </source>
</evidence>
<keyword evidence="6" id="KW-0418">Kinase</keyword>
<dbReference type="SMART" id="SM00387">
    <property type="entry name" value="HATPase_c"/>
    <property type="match status" value="1"/>
</dbReference>
<keyword evidence="5" id="KW-0812">Transmembrane</keyword>
<proteinExistence type="predicted"/>
<dbReference type="Proteomes" id="UP001500307">
    <property type="component" value="Unassembled WGS sequence"/>
</dbReference>
<dbReference type="PROSITE" id="PS50109">
    <property type="entry name" value="HIS_KIN"/>
    <property type="match status" value="1"/>
</dbReference>
<evidence type="ECO:0000256" key="7">
    <source>
        <dbReference type="ARBA" id="ARBA00022989"/>
    </source>
</evidence>
<evidence type="ECO:0000256" key="1">
    <source>
        <dbReference type="ARBA" id="ARBA00000085"/>
    </source>
</evidence>
<organism evidence="10 11">
    <name type="scientific">Micromonospora coerulea</name>
    <dbReference type="NCBI Taxonomy" id="47856"/>
    <lineage>
        <taxon>Bacteria</taxon>
        <taxon>Bacillati</taxon>
        <taxon>Actinomycetota</taxon>
        <taxon>Actinomycetes</taxon>
        <taxon>Micromonosporales</taxon>
        <taxon>Micromonosporaceae</taxon>
        <taxon>Micromonospora</taxon>
    </lineage>
</organism>
<keyword evidence="10" id="KW-0067">ATP-binding</keyword>
<dbReference type="InterPro" id="IPR003594">
    <property type="entry name" value="HATPase_dom"/>
</dbReference>
<evidence type="ECO:0000313" key="11">
    <source>
        <dbReference type="Proteomes" id="UP001500307"/>
    </source>
</evidence>
<evidence type="ECO:0000256" key="2">
    <source>
        <dbReference type="ARBA" id="ARBA00012438"/>
    </source>
</evidence>
<sequence length="335" mass="34822">MRIMASAYQMGSHLEAVEADEQDPDRLERLYRIDHANTRIRRHAENLQVLLGRRVEDANPQTVTLVDVVRAASSAVEHYARIRVGHVVDLAVVEFAADDVIRVLTELLDNATRFSPPTAPVIVSAFITEDGSVLLRIEDAGVGLQPDHLSQLNALLSGRLVTAATLDPAAHLGLAVVAHLAVARQLRVALTNRPSGGATATVLVPGALLCEIPTAAAPAGAPAPPAWPSPSAGIPSPSTGGGAHPWSTPMAAPRDSTNSPTVPLSTLPGPATAQQPAGSLPQRVPTSVRDQSAATTRPPADPGAGSPPEAWPDETAAFAAGVSDARTTSDEGQQR</sequence>
<evidence type="ECO:0000313" key="10">
    <source>
        <dbReference type="EMBL" id="GAA4562903.1"/>
    </source>
</evidence>
<dbReference type="SUPFAM" id="SSF55874">
    <property type="entry name" value="ATPase domain of HSP90 chaperone/DNA topoisomerase II/histidine kinase"/>
    <property type="match status" value="1"/>
</dbReference>
<dbReference type="EMBL" id="BAABGU010000002">
    <property type="protein sequence ID" value="GAA4562903.1"/>
    <property type="molecule type" value="Genomic_DNA"/>
</dbReference>
<dbReference type="GO" id="GO:0005524">
    <property type="term" value="F:ATP binding"/>
    <property type="evidence" value="ECO:0007669"/>
    <property type="project" value="UniProtKB-KW"/>
</dbReference>
<dbReference type="InterPro" id="IPR050428">
    <property type="entry name" value="TCS_sensor_his_kinase"/>
</dbReference>
<feature type="domain" description="Histidine kinase" evidence="9">
    <location>
        <begin position="5"/>
        <end position="208"/>
    </location>
</feature>
<evidence type="ECO:0000256" key="8">
    <source>
        <dbReference type="SAM" id="MobiDB-lite"/>
    </source>
</evidence>
<evidence type="ECO:0000259" key="9">
    <source>
        <dbReference type="PROSITE" id="PS50109"/>
    </source>
</evidence>
<gene>
    <name evidence="10" type="ORF">GCM10023176_05670</name>
</gene>
<accession>A0ABP8S5S9</accession>
<name>A0ABP8S5S9_9ACTN</name>
<keyword evidence="3" id="KW-0597">Phosphoprotein</keyword>
<feature type="region of interest" description="Disordered" evidence="8">
    <location>
        <begin position="218"/>
        <end position="335"/>
    </location>
</feature>
<keyword evidence="7" id="KW-1133">Transmembrane helix</keyword>
<dbReference type="InterPro" id="IPR005467">
    <property type="entry name" value="His_kinase_dom"/>
</dbReference>
<evidence type="ECO:0000256" key="6">
    <source>
        <dbReference type="ARBA" id="ARBA00022777"/>
    </source>
</evidence>
<feature type="compositionally biased region" description="Polar residues" evidence="8">
    <location>
        <begin position="284"/>
        <end position="295"/>
    </location>
</feature>
<reference evidence="11" key="1">
    <citation type="journal article" date="2019" name="Int. J. Syst. Evol. Microbiol.">
        <title>The Global Catalogue of Microorganisms (GCM) 10K type strain sequencing project: providing services to taxonomists for standard genome sequencing and annotation.</title>
        <authorList>
            <consortium name="The Broad Institute Genomics Platform"/>
            <consortium name="The Broad Institute Genome Sequencing Center for Infectious Disease"/>
            <person name="Wu L."/>
            <person name="Ma J."/>
        </authorList>
    </citation>
    <scope>NUCLEOTIDE SEQUENCE [LARGE SCALE GENOMIC DNA]</scope>
    <source>
        <strain evidence="11">JCM 3175</strain>
    </source>
</reference>
<evidence type="ECO:0000256" key="4">
    <source>
        <dbReference type="ARBA" id="ARBA00022679"/>
    </source>
</evidence>
<dbReference type="PANTHER" id="PTHR45436:SF5">
    <property type="entry name" value="SENSOR HISTIDINE KINASE TRCS"/>
    <property type="match status" value="1"/>
</dbReference>
<keyword evidence="7" id="KW-0472">Membrane</keyword>
<comment type="caution">
    <text evidence="10">The sequence shown here is derived from an EMBL/GenBank/DDBJ whole genome shotgun (WGS) entry which is preliminary data.</text>
</comment>
<dbReference type="Pfam" id="PF02518">
    <property type="entry name" value="HATPase_c"/>
    <property type="match status" value="1"/>
</dbReference>
<comment type="catalytic activity">
    <reaction evidence="1">
        <text>ATP + protein L-histidine = ADP + protein N-phospho-L-histidine.</text>
        <dbReference type="EC" id="2.7.13.3"/>
    </reaction>
</comment>